<protein>
    <submittedName>
        <fullName evidence="2">mRNA interferase</fullName>
    </submittedName>
</protein>
<keyword evidence="1" id="KW-1185">Reference proteome</keyword>
<sequence length="74" mass="8739">MKDEQRCDEKIGEDKKNGMSWKLLDWGQLHNLVKLLTNNDKTLRKRPITDNDEAIRVSGNQYIFIVHECKKPEL</sequence>
<dbReference type="AlphaFoldDB" id="A0A0N5AU97"/>
<evidence type="ECO:0000313" key="1">
    <source>
        <dbReference type="Proteomes" id="UP000046393"/>
    </source>
</evidence>
<organism evidence="1 2">
    <name type="scientific">Syphacia muris</name>
    <dbReference type="NCBI Taxonomy" id="451379"/>
    <lineage>
        <taxon>Eukaryota</taxon>
        <taxon>Metazoa</taxon>
        <taxon>Ecdysozoa</taxon>
        <taxon>Nematoda</taxon>
        <taxon>Chromadorea</taxon>
        <taxon>Rhabditida</taxon>
        <taxon>Spirurina</taxon>
        <taxon>Oxyuridomorpha</taxon>
        <taxon>Oxyuroidea</taxon>
        <taxon>Oxyuridae</taxon>
        <taxon>Syphacia</taxon>
    </lineage>
</organism>
<accession>A0A0N5AU97</accession>
<proteinExistence type="predicted"/>
<reference evidence="2" key="1">
    <citation type="submission" date="2017-02" db="UniProtKB">
        <authorList>
            <consortium name="WormBaseParasite"/>
        </authorList>
    </citation>
    <scope>IDENTIFICATION</scope>
</reference>
<dbReference type="WBParaSite" id="SMUV_0000842601-mRNA-1">
    <property type="protein sequence ID" value="SMUV_0000842601-mRNA-1"/>
    <property type="gene ID" value="SMUV_0000842601"/>
</dbReference>
<evidence type="ECO:0000313" key="2">
    <source>
        <dbReference type="WBParaSite" id="SMUV_0000842601-mRNA-1"/>
    </source>
</evidence>
<dbReference type="Proteomes" id="UP000046393">
    <property type="component" value="Unplaced"/>
</dbReference>
<name>A0A0N5AU97_9BILA</name>